<accession>A0ABV5QYU6</accession>
<evidence type="ECO:0000313" key="1">
    <source>
        <dbReference type="EMBL" id="MFB9558682.1"/>
    </source>
</evidence>
<dbReference type="EMBL" id="JBHMCT010000064">
    <property type="protein sequence ID" value="MFB9558682.1"/>
    <property type="molecule type" value="Genomic_DNA"/>
</dbReference>
<proteinExistence type="predicted"/>
<evidence type="ECO:0008006" key="3">
    <source>
        <dbReference type="Google" id="ProtNLM"/>
    </source>
</evidence>
<evidence type="ECO:0000313" key="2">
    <source>
        <dbReference type="Proteomes" id="UP001589716"/>
    </source>
</evidence>
<dbReference type="RefSeq" id="WP_382746328.1">
    <property type="nucleotide sequence ID" value="NZ_JBHMCT010000064.1"/>
</dbReference>
<keyword evidence="2" id="KW-1185">Reference proteome</keyword>
<reference evidence="1 2" key="1">
    <citation type="submission" date="2024-09" db="EMBL/GenBank/DDBJ databases">
        <authorList>
            <person name="Sun Q."/>
            <person name="Mori K."/>
        </authorList>
    </citation>
    <scope>NUCLEOTIDE SEQUENCE [LARGE SCALE GENOMIC DNA]</scope>
    <source>
        <strain evidence="1 2">JCM 4414</strain>
    </source>
</reference>
<dbReference type="Proteomes" id="UP001589716">
    <property type="component" value="Unassembled WGS sequence"/>
</dbReference>
<organism evidence="1 2">
    <name type="scientific">Streptomyces roseoviridis</name>
    <dbReference type="NCBI Taxonomy" id="67361"/>
    <lineage>
        <taxon>Bacteria</taxon>
        <taxon>Bacillati</taxon>
        <taxon>Actinomycetota</taxon>
        <taxon>Actinomycetes</taxon>
        <taxon>Kitasatosporales</taxon>
        <taxon>Streptomycetaceae</taxon>
        <taxon>Streptomyces</taxon>
    </lineage>
</organism>
<name>A0ABV5QYU6_9ACTN</name>
<comment type="caution">
    <text evidence="1">The sequence shown here is derived from an EMBL/GenBank/DDBJ whole genome shotgun (WGS) entry which is preliminary data.</text>
</comment>
<protein>
    <recommendedName>
        <fullName evidence="3">DUF317 domain-containing protein</fullName>
    </recommendedName>
</protein>
<gene>
    <name evidence="1" type="ORF">ACFFTP_31440</name>
</gene>
<sequence length="112" mass="11817">MTTTATPAPTGYTVPPAAAKLLAAATAAGWRTLSSWTPATQSSGGPSLTVQVGRLGPNGRRWHYKVVWHARGCAPGRVRLFSSLASTPTTPQWHNGPSLKAIHIVISQHPQT</sequence>